<proteinExistence type="predicted"/>
<organism evidence="1">
    <name type="scientific">Anisakis simplex</name>
    <name type="common">Herring worm</name>
    <dbReference type="NCBI Taxonomy" id="6269"/>
    <lineage>
        <taxon>Eukaryota</taxon>
        <taxon>Metazoa</taxon>
        <taxon>Ecdysozoa</taxon>
        <taxon>Nematoda</taxon>
        <taxon>Chromadorea</taxon>
        <taxon>Rhabditida</taxon>
        <taxon>Spirurina</taxon>
        <taxon>Ascaridomorpha</taxon>
        <taxon>Ascaridoidea</taxon>
        <taxon>Anisakidae</taxon>
        <taxon>Anisakis</taxon>
        <taxon>Anisakis simplex complex</taxon>
    </lineage>
</organism>
<name>A0A0M3K780_ANISI</name>
<reference evidence="1" key="1">
    <citation type="submission" date="2017-02" db="UniProtKB">
        <authorList>
            <consortium name="WormBaseParasite"/>
        </authorList>
    </citation>
    <scope>IDENTIFICATION</scope>
</reference>
<sequence>LRMISAWIRMNHKTDMVTNLWRFSWEMMKSVRWNYVVNVPMSCGACWTWTAPRVTRKL</sequence>
<dbReference type="WBParaSite" id="ASIM_0001682101-mRNA-1">
    <property type="protein sequence ID" value="ASIM_0001682101-mRNA-1"/>
    <property type="gene ID" value="ASIM_0001682101"/>
</dbReference>
<accession>A0A0M3K780</accession>
<dbReference type="AlphaFoldDB" id="A0A0M3K780"/>
<evidence type="ECO:0000313" key="1">
    <source>
        <dbReference type="WBParaSite" id="ASIM_0001682101-mRNA-1"/>
    </source>
</evidence>
<protein>
    <submittedName>
        <fullName evidence="1">Zf-RVT domain-containing protein</fullName>
    </submittedName>
</protein>